<evidence type="ECO:0000256" key="2">
    <source>
        <dbReference type="HAMAP-Rule" id="MF_00338"/>
    </source>
</evidence>
<dbReference type="Proteomes" id="UP000749471">
    <property type="component" value="Unassembled WGS sequence"/>
</dbReference>
<dbReference type="PANTHER" id="PTHR34068:SF2">
    <property type="entry name" value="UPF0145 PROTEIN SCO3412"/>
    <property type="match status" value="1"/>
</dbReference>
<evidence type="ECO:0000256" key="1">
    <source>
        <dbReference type="ARBA" id="ARBA00010751"/>
    </source>
</evidence>
<evidence type="ECO:0000313" key="3">
    <source>
        <dbReference type="EMBL" id="MBU5440182.1"/>
    </source>
</evidence>
<accession>A0ABS6EB82</accession>
<dbReference type="RefSeq" id="WP_216522203.1">
    <property type="nucleotide sequence ID" value="NZ_JAHLPM010000027.1"/>
</dbReference>
<dbReference type="Pfam" id="PF01906">
    <property type="entry name" value="YbjQ_1"/>
    <property type="match status" value="1"/>
</dbReference>
<gene>
    <name evidence="3" type="ORF">KQI42_19495</name>
</gene>
<name>A0ABS6EB82_9FIRM</name>
<keyword evidence="4" id="KW-1185">Reference proteome</keyword>
<organism evidence="3 4">
    <name type="scientific">Tissierella simiarum</name>
    <dbReference type="NCBI Taxonomy" id="2841534"/>
    <lineage>
        <taxon>Bacteria</taxon>
        <taxon>Bacillati</taxon>
        <taxon>Bacillota</taxon>
        <taxon>Tissierellia</taxon>
        <taxon>Tissierellales</taxon>
        <taxon>Tissierellaceae</taxon>
        <taxon>Tissierella</taxon>
    </lineage>
</organism>
<dbReference type="HAMAP" id="MF_00338">
    <property type="entry name" value="UPF0145"/>
    <property type="match status" value="1"/>
</dbReference>
<sequence length="104" mass="11257">MIITNLPDIPNKDYDILGIVEGSVAYSKHFGKDFAAGLKNMVGGELKSYTELINGGKKIALDRLEEEARDMGADAVLNVEYSLTNLQQGLALVVNVIGTAIKFK</sequence>
<dbReference type="EMBL" id="JAHLPM010000027">
    <property type="protein sequence ID" value="MBU5440182.1"/>
    <property type="molecule type" value="Genomic_DNA"/>
</dbReference>
<protein>
    <recommendedName>
        <fullName evidence="2">UPF0145 protein KQI42_19495</fullName>
    </recommendedName>
</protein>
<reference evidence="3 4" key="1">
    <citation type="submission" date="2021-06" db="EMBL/GenBank/DDBJ databases">
        <authorList>
            <person name="Sun Q."/>
            <person name="Li D."/>
        </authorList>
    </citation>
    <scope>NUCLEOTIDE SEQUENCE [LARGE SCALE GENOMIC DNA]</scope>
    <source>
        <strain evidence="3 4">MSJ-40</strain>
    </source>
</reference>
<dbReference type="InterPro" id="IPR002765">
    <property type="entry name" value="UPF0145_YbjQ-like"/>
</dbReference>
<evidence type="ECO:0000313" key="4">
    <source>
        <dbReference type="Proteomes" id="UP000749471"/>
    </source>
</evidence>
<dbReference type="PANTHER" id="PTHR34068">
    <property type="entry name" value="UPF0145 PROTEIN YBJQ"/>
    <property type="match status" value="1"/>
</dbReference>
<proteinExistence type="inferred from homology"/>
<comment type="similarity">
    <text evidence="1 2">Belongs to the UPF0145 family.</text>
</comment>
<comment type="caution">
    <text evidence="3">The sequence shown here is derived from an EMBL/GenBank/DDBJ whole genome shotgun (WGS) entry which is preliminary data.</text>
</comment>